<evidence type="ECO:0000256" key="5">
    <source>
        <dbReference type="ARBA" id="ARBA00022737"/>
    </source>
</evidence>
<keyword evidence="12" id="KW-1185">Reference proteome</keyword>
<dbReference type="GO" id="GO:0005509">
    <property type="term" value="F:calcium ion binding"/>
    <property type="evidence" value="ECO:0007669"/>
    <property type="project" value="InterPro"/>
</dbReference>
<gene>
    <name evidence="11" type="ORF">FNU76_09460</name>
</gene>
<dbReference type="InterPro" id="IPR001343">
    <property type="entry name" value="Hemolysn_Ca-bd"/>
</dbReference>
<keyword evidence="7" id="KW-0843">Virulence</keyword>
<proteinExistence type="predicted"/>
<dbReference type="PANTHER" id="PTHR38340:SF1">
    <property type="entry name" value="S-LAYER PROTEIN"/>
    <property type="match status" value="1"/>
</dbReference>
<keyword evidence="4" id="KW-0800">Toxin</keyword>
<dbReference type="SUPFAM" id="SSF51120">
    <property type="entry name" value="beta-Roll"/>
    <property type="match status" value="11"/>
</dbReference>
<dbReference type="InterPro" id="IPR050557">
    <property type="entry name" value="RTX_toxin/Mannuronan_C5-epim"/>
</dbReference>
<dbReference type="Gene3D" id="2.150.10.10">
    <property type="entry name" value="Serralysin-like metalloprotease, C-terminal"/>
    <property type="match status" value="12"/>
</dbReference>
<feature type="domain" description="Haemolysin-type calcium binding-related" evidence="10">
    <location>
        <begin position="1685"/>
        <end position="1723"/>
    </location>
</feature>
<feature type="compositionally biased region" description="Low complexity" evidence="9">
    <location>
        <begin position="60"/>
        <end position="69"/>
    </location>
</feature>
<evidence type="ECO:0000256" key="8">
    <source>
        <dbReference type="ARBA" id="ARBA00023136"/>
    </source>
</evidence>
<feature type="compositionally biased region" description="Basic and acidic residues" evidence="9">
    <location>
        <begin position="588"/>
        <end position="598"/>
    </location>
</feature>
<evidence type="ECO:0000256" key="9">
    <source>
        <dbReference type="SAM" id="MobiDB-lite"/>
    </source>
</evidence>
<evidence type="ECO:0000256" key="1">
    <source>
        <dbReference type="ARBA" id="ARBA00004370"/>
    </source>
</evidence>
<feature type="compositionally biased region" description="Low complexity" evidence="9">
    <location>
        <begin position="397"/>
        <end position="409"/>
    </location>
</feature>
<feature type="region of interest" description="Disordered" evidence="9">
    <location>
        <begin position="60"/>
        <end position="102"/>
    </location>
</feature>
<dbReference type="EMBL" id="CP041730">
    <property type="protein sequence ID" value="QDQ26581.1"/>
    <property type="molecule type" value="Genomic_DNA"/>
</dbReference>
<dbReference type="InterPro" id="IPR003995">
    <property type="entry name" value="RTX_toxin_determinant-A"/>
</dbReference>
<dbReference type="Pfam" id="PF06594">
    <property type="entry name" value="HCBP_related"/>
    <property type="match status" value="2"/>
</dbReference>
<keyword evidence="3" id="KW-0964">Secreted</keyword>
<dbReference type="PROSITE" id="PS00330">
    <property type="entry name" value="HEMOLYSIN_CALCIUM"/>
    <property type="match status" value="11"/>
</dbReference>
<comment type="subcellular location">
    <subcellularLocation>
        <location evidence="1">Membrane</location>
    </subcellularLocation>
    <subcellularLocation>
        <location evidence="2">Secreted</location>
    </subcellularLocation>
</comment>
<evidence type="ECO:0000259" key="10">
    <source>
        <dbReference type="Pfam" id="PF06594"/>
    </source>
</evidence>
<evidence type="ECO:0000313" key="12">
    <source>
        <dbReference type="Proteomes" id="UP000317550"/>
    </source>
</evidence>
<name>A0A516SEK6_9NEIS</name>
<feature type="region of interest" description="Disordered" evidence="9">
    <location>
        <begin position="842"/>
        <end position="862"/>
    </location>
</feature>
<dbReference type="InterPro" id="IPR011049">
    <property type="entry name" value="Serralysin-like_metalloprot_C"/>
</dbReference>
<evidence type="ECO:0000256" key="4">
    <source>
        <dbReference type="ARBA" id="ARBA00022656"/>
    </source>
</evidence>
<sequence>MIGGAGADTLNGGTGADFVLGDLDNLGVLPFDQHGNDTLNGGDGNDTLYGNGGADSLLGGSGDDWLAGDRASDVGEEGAEGKSDTLLGGEGKDTLEGNLGDDLLEGGSDSDFLFGGKGADSLVGGSGNDELTGDRAAYVSGEASEGGNDTLQGGEGDDILRGEAGADSLDAGDGKDLLFGGDDADMLLGGGGDDTLQGGKGNDMLIGGVGRDDLFGEDGDDTLDGGSEANALHGGAGDDTYLMSFASPDGGSTLVSSIVDTQGSNRIVLGAALPDTDIRRQGKDLIFTTPTSKFALMGGLKSGKFRFSVLPTDPSTSGKIVAAMRTNVAADVATASDDGANAGIELSFKELMNTAFAEAIELDFADDEQADGFFGSQLNDSVAGSLLGDQLDGNGGDDTLLGDAGNDTLSGDGGSDRIEGGNGDDILDGGKGDDTYIYQRGDGLDRIDDLDGKDTLVFEGDIRASDLNFSHDTDSGDLTILLNGQDQLLIRNGLDSAIERVQFSDGTNLSLDNILDDGQNETGDGADLLLGSASADTLRGFGGDDSLKGYEGHDLLDGGKGNDTLVGDAGNDSLNGDDGSDRLVGGVGDDRLDGGKGDDTYSYRLGDGKDQIVDLGGKDILQLQGGIRIEDISFSLTPNSRDLTIYFNDHDQILIKNGQDSAIEKLQLDDGSIFRLYEAYEPSNGTEGSDLLIGSTGADTLSGLGGNDSLSGRRGDDLLEGGDGNDILYGGAGNDVVQGGQGINTYRMARLDGIDVLSDLVGENNRLVFEGVASQEVVASYREDESGNRWLDIRYDEGRGGVSIQNGMDGVVGRFSFDGQSLSLEELLDACFKGDRVRHGTTGNDSLAGGTGNDSLYGGAGNDRLTGKEGDDWLAGEGGNDTLLGGAGNDSYLWGGSAGISRLSDSGSNTLVLDAGLRAADLTVTRRGKNLLLIVKRTGAQAIVQDYFSMPNGASSQKWRLKTDEAAAVPLADVVPAHLFSKFGLEPVNIESLRDAFIERAKESSLAKAQFAYELNGGLGVLLPVSTISRADNFTLINGATAFDPVTYPIDPMYKLTTRRANPARRVPRDAVITVDTRNPLWIDVSGQVRSGAHPYGGSTLYGGYVEETTTVDGGWANAVETVVEAVPIPPESYKVTLEILSSGDSSSTIYLNDPMHVVDAGKGDDFIAVHPVEAIPAARIDSGTLTNMHAGGPDFPTMLLALQFEQHSLNHVLQGYNLFLPNGAGSFVYGNDGNDTILGTNYQDEVIGGDGDDFLNGGAGADSYYVFTDNESGWDTIADTGFYDSNFYTSFIEEDELAGSFIDGNPESANWDSVADTIYLQGAIRAEHLQLSWIRLADGNDYLNISWGSNRGIHLLAPTEETPHGLGIEWLIFGDGSGLSWADLEGMAPPRGTDHDNALVGTARGEAISGFGGNDQLDGGVGADTLHGGGGNDSYVVDNAADVVSELADDGIDTVNSSVTYQLGEQVENLSLTGSEQIDGIGNDLANTLVGNSASNALNGRLGNDTLRGEAGIDTLMGDEGDDWLYGGDGDDTMRGGAGNDKLFGELGNDLIDGGSGDNTLTGGLGHDFYIVNNGRDVIVEKAGEGSDTVITGASFTLADNVENLTLVAGTAAITGNALNNLMTGNNGANRMDAGIGSDTYVLAKGGGADVIRDFDTTANNVDTIQFNDVKSTEISAVQRVGSNLVLKYGASDKVTVENYFDAANAAGYRIERFKFSDGAIWYDAHIQIKAVTVAGMQADAGETAQGRPAMVAQTISIDQQLAGMIGAMAAFAPQDAASLQQNVPTHELHTPMLTANRLM</sequence>
<reference evidence="12" key="1">
    <citation type="submission" date="2019-07" db="EMBL/GenBank/DDBJ databases">
        <title>Chitinimonas sp. nov., isolated from Ny-Alesund, arctica soil.</title>
        <authorList>
            <person name="Xu Q."/>
            <person name="Peng F."/>
        </authorList>
    </citation>
    <scope>NUCLEOTIDE SEQUENCE [LARGE SCALE GENOMIC DNA]</scope>
    <source>
        <strain evidence="12">R3-44</strain>
    </source>
</reference>
<dbReference type="GO" id="GO:0016020">
    <property type="term" value="C:membrane"/>
    <property type="evidence" value="ECO:0007669"/>
    <property type="project" value="UniProtKB-SubCell"/>
</dbReference>
<dbReference type="PRINTS" id="PR00313">
    <property type="entry name" value="CABNDNGRPT"/>
</dbReference>
<keyword evidence="8" id="KW-0472">Membrane</keyword>
<dbReference type="InterPro" id="IPR018511">
    <property type="entry name" value="Hemolysin-typ_Ca-bd_CS"/>
</dbReference>
<dbReference type="PANTHER" id="PTHR38340">
    <property type="entry name" value="S-LAYER PROTEIN"/>
    <property type="match status" value="1"/>
</dbReference>
<dbReference type="GO" id="GO:0005576">
    <property type="term" value="C:extracellular region"/>
    <property type="evidence" value="ECO:0007669"/>
    <property type="project" value="UniProtKB-SubCell"/>
</dbReference>
<dbReference type="Proteomes" id="UP000317550">
    <property type="component" value="Chromosome"/>
</dbReference>
<keyword evidence="5" id="KW-0677">Repeat</keyword>
<feature type="domain" description="Haemolysin-type calcium binding-related" evidence="10">
    <location>
        <begin position="481"/>
        <end position="512"/>
    </location>
</feature>
<evidence type="ECO:0000256" key="3">
    <source>
        <dbReference type="ARBA" id="ARBA00022525"/>
    </source>
</evidence>
<dbReference type="OrthoDB" id="8607307at2"/>
<evidence type="ECO:0000256" key="6">
    <source>
        <dbReference type="ARBA" id="ARBA00022837"/>
    </source>
</evidence>
<evidence type="ECO:0000256" key="2">
    <source>
        <dbReference type="ARBA" id="ARBA00004613"/>
    </source>
</evidence>
<dbReference type="Pfam" id="PF00353">
    <property type="entry name" value="HemolysinCabind"/>
    <property type="match status" value="15"/>
</dbReference>
<keyword evidence="6" id="KW-0106">Calcium</keyword>
<feature type="region of interest" description="Disordered" evidence="9">
    <location>
        <begin position="140"/>
        <end position="167"/>
    </location>
</feature>
<feature type="region of interest" description="Disordered" evidence="9">
    <location>
        <begin position="397"/>
        <end position="431"/>
    </location>
</feature>
<dbReference type="KEGG" id="cari:FNU76_09460"/>
<evidence type="ECO:0000313" key="11">
    <source>
        <dbReference type="EMBL" id="QDQ26581.1"/>
    </source>
</evidence>
<organism evidence="11 12">
    <name type="scientific">Chitinimonas arctica</name>
    <dbReference type="NCBI Taxonomy" id="2594795"/>
    <lineage>
        <taxon>Bacteria</taxon>
        <taxon>Pseudomonadati</taxon>
        <taxon>Pseudomonadota</taxon>
        <taxon>Betaproteobacteria</taxon>
        <taxon>Neisseriales</taxon>
        <taxon>Chitinibacteraceae</taxon>
        <taxon>Chitinimonas</taxon>
    </lineage>
</organism>
<dbReference type="PRINTS" id="PR01488">
    <property type="entry name" value="RTXTOXINA"/>
</dbReference>
<accession>A0A516SEK6</accession>
<dbReference type="GO" id="GO:0090729">
    <property type="term" value="F:toxin activity"/>
    <property type="evidence" value="ECO:0007669"/>
    <property type="project" value="UniProtKB-KW"/>
</dbReference>
<protein>
    <recommendedName>
        <fullName evidence="10">Haemolysin-type calcium binding-related domain-containing protein</fullName>
    </recommendedName>
</protein>
<feature type="region of interest" description="Disordered" evidence="9">
    <location>
        <begin position="566"/>
        <end position="598"/>
    </location>
</feature>
<feature type="compositionally biased region" description="Low complexity" evidence="9">
    <location>
        <begin position="567"/>
        <end position="577"/>
    </location>
</feature>
<evidence type="ECO:0000256" key="7">
    <source>
        <dbReference type="ARBA" id="ARBA00023026"/>
    </source>
</evidence>
<dbReference type="InterPro" id="IPR010566">
    <property type="entry name" value="Haemolys_ca-bd"/>
</dbReference>